<dbReference type="EMBL" id="OX451740">
    <property type="protein sequence ID" value="CAI8613411.1"/>
    <property type="molecule type" value="Genomic_DNA"/>
</dbReference>
<feature type="region of interest" description="Disordered" evidence="1">
    <location>
        <begin position="110"/>
        <end position="133"/>
    </location>
</feature>
<reference evidence="2 3" key="1">
    <citation type="submission" date="2023-01" db="EMBL/GenBank/DDBJ databases">
        <authorList>
            <person name="Kreplak J."/>
        </authorList>
    </citation>
    <scope>NUCLEOTIDE SEQUENCE [LARGE SCALE GENOMIC DNA]</scope>
</reference>
<dbReference type="Proteomes" id="UP001157006">
    <property type="component" value="Chromosome 5"/>
</dbReference>
<gene>
    <name evidence="2" type="ORF">VFH_V079360</name>
</gene>
<protein>
    <submittedName>
        <fullName evidence="2">Uncharacterized protein</fullName>
    </submittedName>
</protein>
<dbReference type="AlphaFoldDB" id="A0AAV1ASE3"/>
<sequence>MQVVCQSSRKRNQVASEDLKKDQKPPKKKVVAFKDVQKEIKEVVSSSVLMSTKTRSGATPQKGSKRLTSGLKYKAAANPSDAEIFNQQIKEFEATTKAFLRKDDGSYVFQPTGSDVEDKEETTAESTFEQDAKTVSEPTAVLDTFNASSLLDDLSRHIASSSQRQEQLEAKLASIVGTQEVMAAKQDVMEDQLKNVITRQDEMSSDLKAVLEILKQNPRF</sequence>
<name>A0AAV1ASE3_VICFA</name>
<evidence type="ECO:0000313" key="3">
    <source>
        <dbReference type="Proteomes" id="UP001157006"/>
    </source>
</evidence>
<accession>A0AAV1ASE3</accession>
<evidence type="ECO:0000256" key="1">
    <source>
        <dbReference type="SAM" id="MobiDB-lite"/>
    </source>
</evidence>
<evidence type="ECO:0000313" key="2">
    <source>
        <dbReference type="EMBL" id="CAI8613411.1"/>
    </source>
</evidence>
<feature type="region of interest" description="Disordered" evidence="1">
    <location>
        <begin position="1"/>
        <end position="28"/>
    </location>
</feature>
<proteinExistence type="predicted"/>
<keyword evidence="3" id="KW-1185">Reference proteome</keyword>
<organism evidence="2 3">
    <name type="scientific">Vicia faba</name>
    <name type="common">Broad bean</name>
    <name type="synonym">Faba vulgaris</name>
    <dbReference type="NCBI Taxonomy" id="3906"/>
    <lineage>
        <taxon>Eukaryota</taxon>
        <taxon>Viridiplantae</taxon>
        <taxon>Streptophyta</taxon>
        <taxon>Embryophyta</taxon>
        <taxon>Tracheophyta</taxon>
        <taxon>Spermatophyta</taxon>
        <taxon>Magnoliopsida</taxon>
        <taxon>eudicotyledons</taxon>
        <taxon>Gunneridae</taxon>
        <taxon>Pentapetalae</taxon>
        <taxon>rosids</taxon>
        <taxon>fabids</taxon>
        <taxon>Fabales</taxon>
        <taxon>Fabaceae</taxon>
        <taxon>Papilionoideae</taxon>
        <taxon>50 kb inversion clade</taxon>
        <taxon>NPAAA clade</taxon>
        <taxon>Hologalegina</taxon>
        <taxon>IRL clade</taxon>
        <taxon>Fabeae</taxon>
        <taxon>Vicia</taxon>
    </lineage>
</organism>